<evidence type="ECO:0000313" key="2">
    <source>
        <dbReference type="EMBL" id="OTI59484.1"/>
    </source>
</evidence>
<reference evidence="3 5" key="2">
    <citation type="submission" date="2017-08" db="EMBL/GenBank/DDBJ databases">
        <authorList>
            <person name="Feschi L."/>
            <person name="Jeukens J."/>
            <person name="Emond-Rheault J.-G."/>
            <person name="Kukavica-Ibrulj I."/>
            <person name="Boyle B."/>
            <person name="Levesque R.C."/>
        </authorList>
    </citation>
    <scope>NUCLEOTIDE SEQUENCE [LARGE SCALE GENOMIC DNA]</scope>
    <source>
        <strain evidence="3 5">PA-W36</strain>
    </source>
</reference>
<feature type="compositionally biased region" description="Polar residues" evidence="1">
    <location>
        <begin position="13"/>
        <end position="26"/>
    </location>
</feature>
<dbReference type="AlphaFoldDB" id="A0A241XMY1"/>
<comment type="caution">
    <text evidence="2">The sequence shown here is derived from an EMBL/GenBank/DDBJ whole genome shotgun (WGS) entry which is preliminary data.</text>
</comment>
<gene>
    <name evidence="2" type="ORF">CAZ10_21790</name>
    <name evidence="3" type="ORF">IPC1295_16095</name>
</gene>
<dbReference type="GO" id="GO:0016740">
    <property type="term" value="F:transferase activity"/>
    <property type="evidence" value="ECO:0007669"/>
    <property type="project" value="UniProtKB-KW"/>
</dbReference>
<reference evidence="2 4" key="1">
    <citation type="submission" date="2017-05" db="EMBL/GenBank/DDBJ databases">
        <authorList>
            <person name="Song R."/>
            <person name="Chenine A.L."/>
            <person name="Ruprecht R.M."/>
        </authorList>
    </citation>
    <scope>NUCLEOTIDE SEQUENCE [LARGE SCALE GENOMIC DNA]</scope>
    <source>
        <strain evidence="2 4">S567_C10_BS</strain>
    </source>
</reference>
<reference evidence="3 5" key="3">
    <citation type="submission" date="2019-01" db="EMBL/GenBank/DDBJ databases">
        <title>The Pseudomonas aeruginosa pan-genome provides new insights on its population structure, horizontal gene transfer and pathogenicity.</title>
        <authorList>
            <person name="Freschi L."/>
            <person name="Vincent A.T."/>
            <person name="Jeukens J."/>
            <person name="Emond-Rheault J.-G."/>
            <person name="Kukavica-Ibrulj I."/>
            <person name="Dupont M.-J."/>
            <person name="Charette S.J."/>
            <person name="Boyle B."/>
            <person name="Levesque R.C."/>
        </authorList>
    </citation>
    <scope>NUCLEOTIDE SEQUENCE [LARGE SCALE GENOMIC DNA]</scope>
    <source>
        <strain evidence="3 5">PA-W36</strain>
    </source>
</reference>
<evidence type="ECO:0000313" key="4">
    <source>
        <dbReference type="Proteomes" id="UP000194857"/>
    </source>
</evidence>
<keyword evidence="2" id="KW-0808">Transferase</keyword>
<dbReference type="EMBL" id="NSNE01000008">
    <property type="protein sequence ID" value="RPM15327.1"/>
    <property type="molecule type" value="Genomic_DNA"/>
</dbReference>
<feature type="region of interest" description="Disordered" evidence="1">
    <location>
        <begin position="48"/>
        <end position="72"/>
    </location>
</feature>
<dbReference type="Proteomes" id="UP000284767">
    <property type="component" value="Unassembled WGS sequence"/>
</dbReference>
<sequence>MHDGPSSVELVPSATQWTTGTGSRSNGVREPWVASSLGKKARAGALAAASAGIGRRGSGRRGRHASGGILAG</sequence>
<dbReference type="EMBL" id="NFFZ01000011">
    <property type="protein sequence ID" value="OTI59484.1"/>
    <property type="molecule type" value="Genomic_DNA"/>
</dbReference>
<evidence type="ECO:0000313" key="5">
    <source>
        <dbReference type="Proteomes" id="UP000284767"/>
    </source>
</evidence>
<evidence type="ECO:0000256" key="1">
    <source>
        <dbReference type="SAM" id="MobiDB-lite"/>
    </source>
</evidence>
<dbReference type="Proteomes" id="UP000194857">
    <property type="component" value="Unassembled WGS sequence"/>
</dbReference>
<feature type="region of interest" description="Disordered" evidence="1">
    <location>
        <begin position="1"/>
        <end position="30"/>
    </location>
</feature>
<organism evidence="2 4">
    <name type="scientific">Pseudomonas aeruginosa</name>
    <dbReference type="NCBI Taxonomy" id="287"/>
    <lineage>
        <taxon>Bacteria</taxon>
        <taxon>Pseudomonadati</taxon>
        <taxon>Pseudomonadota</taxon>
        <taxon>Gammaproteobacteria</taxon>
        <taxon>Pseudomonadales</taxon>
        <taxon>Pseudomonadaceae</taxon>
        <taxon>Pseudomonas</taxon>
    </lineage>
</organism>
<protein>
    <submittedName>
        <fullName evidence="2">Glycosyltransferase</fullName>
    </submittedName>
</protein>
<proteinExistence type="predicted"/>
<name>A0A241XMY1_PSEAI</name>
<accession>A0A241XMY1</accession>
<evidence type="ECO:0000313" key="3">
    <source>
        <dbReference type="EMBL" id="RPM15327.1"/>
    </source>
</evidence>